<dbReference type="EMBL" id="CP090035">
    <property type="protein sequence ID" value="UPK96789.1"/>
    <property type="molecule type" value="Genomic_DNA"/>
</dbReference>
<evidence type="ECO:0000313" key="2">
    <source>
        <dbReference type="Proteomes" id="UP000830768"/>
    </source>
</evidence>
<keyword evidence="2" id="KW-1185">Reference proteome</keyword>
<gene>
    <name evidence="1" type="ORF">LCI18_007724</name>
</gene>
<organism evidence="1 2">
    <name type="scientific">Fusarium solani subsp. cucurbitae</name>
    <name type="common">Neocosmosporum cucurbitae</name>
    <dbReference type="NCBI Taxonomy" id="2747967"/>
    <lineage>
        <taxon>Eukaryota</taxon>
        <taxon>Fungi</taxon>
        <taxon>Dikarya</taxon>
        <taxon>Ascomycota</taxon>
        <taxon>Pezizomycotina</taxon>
        <taxon>Sordariomycetes</taxon>
        <taxon>Hypocreomycetidae</taxon>
        <taxon>Hypocreales</taxon>
        <taxon>Nectriaceae</taxon>
        <taxon>Fusarium</taxon>
        <taxon>Fusarium solani species complex</taxon>
    </lineage>
</organism>
<reference evidence="1" key="1">
    <citation type="submission" date="2021-11" db="EMBL/GenBank/DDBJ databases">
        <title>Fusarium solani-melongenae Genome sequencing and assembly.</title>
        <authorList>
            <person name="Xie S."/>
            <person name="Huang L."/>
            <person name="Zhang X."/>
        </authorList>
    </citation>
    <scope>NUCLEOTIDE SEQUENCE</scope>
    <source>
        <strain evidence="1">CRI 24-3</strain>
    </source>
</reference>
<evidence type="ECO:0000313" key="1">
    <source>
        <dbReference type="EMBL" id="UPK96789.1"/>
    </source>
</evidence>
<protein>
    <submittedName>
        <fullName evidence="1">Uncharacterized protein</fullName>
    </submittedName>
</protein>
<name>A0ACD3Z695_FUSSC</name>
<dbReference type="Proteomes" id="UP000830768">
    <property type="component" value="Chromosome 6"/>
</dbReference>
<sequence>MGNIAILAGNDGQIVVDRNLPKTQPATDEILIEVLYSGVNPADTKLLQLPSYRHKVLGNEFCGRVIEVSHLADTSFKIGDLVAGQIRGGDAQPTQGGTHQSYISIVPDAGIFRVPDHIPPQHAAGLAVTTQTASDGLFNQLLIPIPSTTNAPVEGTLLIWGGATGVGMAAIQLARSSGLATIIAIASPERHELLKDLGATYCFDYKDKDVVQKIQTKLHEIRPTQVWGFDAAAVGNSSGLLAEALAGHPNVRLASVSLAALEPFRTVLGARHYDLVLTFPGASTPMRIPARPMEAAKLSESLSWVLENYGSKFKLPVVRTFHGTAEEAAEEIYGVGQQKIFGKLTLEHPLN</sequence>
<accession>A0ACD3Z695</accession>
<proteinExistence type="predicted"/>